<protein>
    <submittedName>
        <fullName evidence="2">Uncharacterized protein</fullName>
    </submittedName>
</protein>
<reference evidence="2" key="1">
    <citation type="submission" date="2022-07" db="EMBL/GenBank/DDBJ databases">
        <authorList>
            <person name="Trinca V."/>
            <person name="Uliana J.V.C."/>
            <person name="Torres T.T."/>
            <person name="Ward R.J."/>
            <person name="Monesi N."/>
        </authorList>
    </citation>
    <scope>NUCLEOTIDE SEQUENCE</scope>
    <source>
        <strain evidence="2">HSMRA1968</strain>
        <tissue evidence="2">Whole embryos</tissue>
    </source>
</reference>
<comment type="caution">
    <text evidence="2">The sequence shown here is derived from an EMBL/GenBank/DDBJ whole genome shotgun (WGS) entry which is preliminary data.</text>
</comment>
<evidence type="ECO:0000313" key="2">
    <source>
        <dbReference type="EMBL" id="KAJ6649775.1"/>
    </source>
</evidence>
<dbReference type="AlphaFoldDB" id="A0A9Q0SAF0"/>
<dbReference type="EMBL" id="WJQU01000001">
    <property type="protein sequence ID" value="KAJ6649775.1"/>
    <property type="molecule type" value="Genomic_DNA"/>
</dbReference>
<keyword evidence="1" id="KW-0732">Signal</keyword>
<keyword evidence="3" id="KW-1185">Reference proteome</keyword>
<organism evidence="2 3">
    <name type="scientific">Pseudolycoriella hygida</name>
    <dbReference type="NCBI Taxonomy" id="35572"/>
    <lineage>
        <taxon>Eukaryota</taxon>
        <taxon>Metazoa</taxon>
        <taxon>Ecdysozoa</taxon>
        <taxon>Arthropoda</taxon>
        <taxon>Hexapoda</taxon>
        <taxon>Insecta</taxon>
        <taxon>Pterygota</taxon>
        <taxon>Neoptera</taxon>
        <taxon>Endopterygota</taxon>
        <taxon>Diptera</taxon>
        <taxon>Nematocera</taxon>
        <taxon>Sciaroidea</taxon>
        <taxon>Sciaridae</taxon>
        <taxon>Pseudolycoriella</taxon>
    </lineage>
</organism>
<accession>A0A9Q0SAF0</accession>
<feature type="chain" id="PRO_5040196498" evidence="1">
    <location>
        <begin position="26"/>
        <end position="72"/>
    </location>
</feature>
<gene>
    <name evidence="2" type="ORF">Bhyg_05015</name>
</gene>
<dbReference type="Proteomes" id="UP001151699">
    <property type="component" value="Chromosome A"/>
</dbReference>
<name>A0A9Q0SAF0_9DIPT</name>
<sequence length="72" mass="7964">MNKVFFLALIVTLALLAVSIPSVEAKTKYFNFRPVSPMVQNVKRTEVLEIVAVDSVTNGLDILTDFVSSEYA</sequence>
<evidence type="ECO:0000256" key="1">
    <source>
        <dbReference type="SAM" id="SignalP"/>
    </source>
</evidence>
<evidence type="ECO:0000313" key="3">
    <source>
        <dbReference type="Proteomes" id="UP001151699"/>
    </source>
</evidence>
<proteinExistence type="predicted"/>
<feature type="signal peptide" evidence="1">
    <location>
        <begin position="1"/>
        <end position="25"/>
    </location>
</feature>